<reference evidence="1" key="1">
    <citation type="submission" date="2020-01" db="EMBL/GenBank/DDBJ databases">
        <authorList>
            <person name="Qin S."/>
        </authorList>
    </citation>
    <scope>NUCLEOTIDE SEQUENCE</scope>
    <source>
        <strain evidence="1">CVir17-16-YZ6g</strain>
        <plasmid evidence="1">p17-15-vir-like</plasmid>
    </source>
</reference>
<dbReference type="EMBL" id="MN956836">
    <property type="protein sequence ID" value="QTX14635.1"/>
    <property type="molecule type" value="Genomic_DNA"/>
</dbReference>
<keyword evidence="1" id="KW-0614">Plasmid</keyword>
<organism evidence="1">
    <name type="scientific">Klebsiella pneumoniae</name>
    <dbReference type="NCBI Taxonomy" id="573"/>
    <lineage>
        <taxon>Bacteria</taxon>
        <taxon>Pseudomonadati</taxon>
        <taxon>Pseudomonadota</taxon>
        <taxon>Gammaproteobacteria</taxon>
        <taxon>Enterobacterales</taxon>
        <taxon>Enterobacteriaceae</taxon>
        <taxon>Klebsiella/Raoultella group</taxon>
        <taxon>Klebsiella</taxon>
        <taxon>Klebsiella pneumoniae complex</taxon>
    </lineage>
</organism>
<geneLocation type="plasmid" evidence="1">
    <name>p17-15-vir-like</name>
</geneLocation>
<accession>A0A8B0STH3</accession>
<name>A0A8B0STH3_KLEPN</name>
<protein>
    <submittedName>
        <fullName evidence="1">TnpA transposase</fullName>
    </submittedName>
</protein>
<dbReference type="AlphaFoldDB" id="A0A8B0STH3"/>
<proteinExistence type="predicted"/>
<sequence length="115" mass="13201">MATVARRCEGVGAGARRSRVIFLPASGILPPDSSGFVISPFLQNTVRGKNTRREHAALIRQHYQYREFARPRTFRLTRLFIYPELDKQRTSRPAFSIWRQGGLCNIVLFSPEPLR</sequence>
<evidence type="ECO:0000313" key="1">
    <source>
        <dbReference type="EMBL" id="QTX14635.1"/>
    </source>
</evidence>